<sequence length="268" mass="30349">MSYHHIHVEQQNTIMIIRLQRPEKLNAVNYPMFDELIHVSRQIEKDRTIRSVILTGSGGNFSSGLDFASIMKKKSHAMKLLFKLWPGNANKAQKVSANWRNLSVPVIVAIEGYCWGAGLQIALGGDFRIASPKANLSIMESKMGLTSDMAGSLTLREIMPKDQAMRISMCASQLDAETALKYGLITEVNDDPLEAAIQLSQQFARTSPDAIAATKHIYNRYWTAPKWKLLAYETYSQIRILIGRNFVQVQYALKKKASPLFKVRQRFW</sequence>
<dbReference type="Gene3D" id="3.90.226.10">
    <property type="entry name" value="2-enoyl-CoA Hydratase, Chain A, domain 1"/>
    <property type="match status" value="1"/>
</dbReference>
<dbReference type="PATRIC" id="fig|80852.17.peg.1451"/>
<organism evidence="2 3">
    <name type="scientific">Aliivibrio wodanis</name>
    <dbReference type="NCBI Taxonomy" id="80852"/>
    <lineage>
        <taxon>Bacteria</taxon>
        <taxon>Pseudomonadati</taxon>
        <taxon>Pseudomonadota</taxon>
        <taxon>Gammaproteobacteria</taxon>
        <taxon>Vibrionales</taxon>
        <taxon>Vibrionaceae</taxon>
        <taxon>Aliivibrio</taxon>
    </lineage>
</organism>
<dbReference type="InterPro" id="IPR029045">
    <property type="entry name" value="ClpP/crotonase-like_dom_sf"/>
</dbReference>
<evidence type="ECO:0000313" key="3">
    <source>
        <dbReference type="Proteomes" id="UP000032427"/>
    </source>
</evidence>
<reference evidence="3" key="1">
    <citation type="submission" date="2014-09" db="EMBL/GenBank/DDBJ databases">
        <authorList>
            <person name="Hjerde E."/>
        </authorList>
    </citation>
    <scope>NUCLEOTIDE SEQUENCE [LARGE SCALE GENOMIC DNA]</scope>
    <source>
        <strain evidence="3">06/09/139</strain>
    </source>
</reference>
<dbReference type="InterPro" id="IPR045002">
    <property type="entry name" value="Ech1-like"/>
</dbReference>
<dbReference type="GeneID" id="28540967"/>
<dbReference type="InterPro" id="IPR001753">
    <property type="entry name" value="Enoyl-CoA_hydra/iso"/>
</dbReference>
<dbReference type="AlphaFoldDB" id="A0A090IM57"/>
<keyword evidence="3" id="KW-1185">Reference proteome</keyword>
<evidence type="ECO:0000256" key="1">
    <source>
        <dbReference type="ARBA" id="ARBA00005254"/>
    </source>
</evidence>
<proteinExistence type="inferred from homology"/>
<name>A0A090IM57_9GAMM</name>
<accession>A0A090IM57</accession>
<dbReference type="SUPFAM" id="SSF52096">
    <property type="entry name" value="ClpP/crotonase"/>
    <property type="match status" value="1"/>
</dbReference>
<dbReference type="STRING" id="80852.AWOD_I_1410"/>
<gene>
    <name evidence="2" type="ORF">AWOD_I_1410</name>
</gene>
<dbReference type="KEGG" id="awd:AWOD_I_1410"/>
<keyword evidence="2" id="KW-0413">Isomerase</keyword>
<dbReference type="PANTHER" id="PTHR43149">
    <property type="entry name" value="ENOYL-COA HYDRATASE"/>
    <property type="match status" value="1"/>
</dbReference>
<dbReference type="NCBIfam" id="NF005699">
    <property type="entry name" value="PRK07509.1"/>
    <property type="match status" value="1"/>
</dbReference>
<evidence type="ECO:0000313" key="2">
    <source>
        <dbReference type="EMBL" id="CED71487.1"/>
    </source>
</evidence>
<dbReference type="CDD" id="cd06558">
    <property type="entry name" value="crotonase-like"/>
    <property type="match status" value="1"/>
</dbReference>
<dbReference type="PANTHER" id="PTHR43149:SF1">
    <property type="entry name" value="DELTA(3,5)-DELTA(2,4)-DIENOYL-COA ISOMERASE, MITOCHONDRIAL"/>
    <property type="match status" value="1"/>
</dbReference>
<dbReference type="EMBL" id="LN554846">
    <property type="protein sequence ID" value="CED71487.1"/>
    <property type="molecule type" value="Genomic_DNA"/>
</dbReference>
<dbReference type="GO" id="GO:0016853">
    <property type="term" value="F:isomerase activity"/>
    <property type="evidence" value="ECO:0007669"/>
    <property type="project" value="UniProtKB-KW"/>
</dbReference>
<dbReference type="Proteomes" id="UP000032427">
    <property type="component" value="Chromosome 1"/>
</dbReference>
<dbReference type="OrthoDB" id="9807606at2"/>
<protein>
    <submittedName>
        <fullName evidence="2">Enoyl-CoA hydratase/isomerase</fullName>
    </submittedName>
</protein>
<comment type="similarity">
    <text evidence="1">Belongs to the enoyl-CoA hydratase/isomerase family.</text>
</comment>
<dbReference type="HOGENOM" id="CLU_009834_7_0_6"/>
<dbReference type="Pfam" id="PF00378">
    <property type="entry name" value="ECH_1"/>
    <property type="match status" value="1"/>
</dbReference>